<evidence type="ECO:0000259" key="2">
    <source>
        <dbReference type="Pfam" id="PF00892"/>
    </source>
</evidence>
<dbReference type="InterPro" id="IPR000620">
    <property type="entry name" value="EamA_dom"/>
</dbReference>
<gene>
    <name evidence="3" type="ORF">COB13_05440</name>
</gene>
<reference key="1">
    <citation type="submission" date="2017-08" db="EMBL/GenBank/DDBJ databases">
        <title>A dynamic microbial community with high functional redundancy inhabits the cold, oxic subseafloor aquifer.</title>
        <authorList>
            <person name="Tully B.J."/>
            <person name="Wheat C.G."/>
            <person name="Glazer B.T."/>
            <person name="Huber J.A."/>
        </authorList>
    </citation>
    <scope>NUCLEOTIDE SEQUENCE [LARGE SCALE GENOMIC DNA]</scope>
</reference>
<dbReference type="PANTHER" id="PTHR22911:SF79">
    <property type="entry name" value="MOBA-LIKE NTP TRANSFERASE DOMAIN-CONTAINING PROTEIN"/>
    <property type="match status" value="1"/>
</dbReference>
<dbReference type="AlphaFoldDB" id="A0A2A4Z4F4"/>
<dbReference type="SUPFAM" id="SSF103481">
    <property type="entry name" value="Multidrug resistance efflux transporter EmrE"/>
    <property type="match status" value="2"/>
</dbReference>
<feature type="transmembrane region" description="Helical" evidence="1">
    <location>
        <begin position="264"/>
        <end position="285"/>
    </location>
</feature>
<organism evidence="3">
    <name type="scientific">OCS116 cluster bacterium</name>
    <dbReference type="NCBI Taxonomy" id="2030921"/>
    <lineage>
        <taxon>Bacteria</taxon>
        <taxon>Pseudomonadati</taxon>
        <taxon>Pseudomonadota</taxon>
        <taxon>Alphaproteobacteria</taxon>
        <taxon>OCS116 cluster</taxon>
    </lineage>
</organism>
<feature type="transmembrane region" description="Helical" evidence="1">
    <location>
        <begin position="91"/>
        <end position="108"/>
    </location>
</feature>
<feature type="transmembrane region" description="Helical" evidence="1">
    <location>
        <begin position="66"/>
        <end position="85"/>
    </location>
</feature>
<dbReference type="Pfam" id="PF00892">
    <property type="entry name" value="EamA"/>
    <property type="match status" value="2"/>
</dbReference>
<reference evidence="3" key="2">
    <citation type="journal article" date="2018" name="ISME J.">
        <title>A dynamic microbial community with high functional redundancy inhabits the cold, oxic subseafloor aquifer.</title>
        <authorList>
            <person name="Tully B.J."/>
            <person name="Wheat C.G."/>
            <person name="Glazer B.T."/>
            <person name="Huber J.A."/>
        </authorList>
    </citation>
    <scope>NUCLEOTIDE SEQUENCE</scope>
    <source>
        <strain evidence="3">NORP83</strain>
    </source>
</reference>
<dbReference type="GO" id="GO:0016020">
    <property type="term" value="C:membrane"/>
    <property type="evidence" value="ECO:0007669"/>
    <property type="project" value="InterPro"/>
</dbReference>
<feature type="transmembrane region" description="Helical" evidence="1">
    <location>
        <begin position="174"/>
        <end position="194"/>
    </location>
</feature>
<feature type="transmembrane region" description="Helical" evidence="1">
    <location>
        <begin position="236"/>
        <end position="258"/>
    </location>
</feature>
<keyword evidence="1" id="KW-0812">Transmembrane</keyword>
<comment type="caution">
    <text evidence="3">The sequence shown here is derived from an EMBL/GenBank/DDBJ whole genome shotgun (WGS) entry which is preliminary data.</text>
</comment>
<feature type="transmembrane region" description="Helical" evidence="1">
    <location>
        <begin position="209"/>
        <end position="229"/>
    </location>
</feature>
<keyword evidence="1" id="KW-1133">Transmembrane helix</keyword>
<sequence length="293" mass="32081">MNSKFLNYAALHFAIFSWGASGVTANLMSLPASGITVYRSAIAFVILLILNQFIRSAVKLSTREKIQLLLTGTILGIHWWCFFASIKYSTVSIALICIASGPIFIAILQPIFDKSRVKKSQLILGSTSIVALAIIFEFESQYALGIMIGLLAGLLDAFYTFFTSRTNQKINSSVMAQYQLFGAAAVIFGLYVFIEPDWQWLTLTTQADVWGVLFLGVVCSAMAMTLYVFAVKKLSAFTAILSLNLEAVYGIALALIIFGEKEYMSAGLYFGGAMLICCVIADGYFSREKPAKA</sequence>
<proteinExistence type="predicted"/>
<feature type="transmembrane region" description="Helical" evidence="1">
    <location>
        <begin position="35"/>
        <end position="54"/>
    </location>
</feature>
<feature type="transmembrane region" description="Helical" evidence="1">
    <location>
        <begin position="120"/>
        <end position="136"/>
    </location>
</feature>
<accession>A0A2A4Z4F4</accession>
<evidence type="ECO:0000313" key="3">
    <source>
        <dbReference type="EMBL" id="PCJ02039.1"/>
    </source>
</evidence>
<feature type="domain" description="EamA" evidence="2">
    <location>
        <begin position="13"/>
        <end position="136"/>
    </location>
</feature>
<evidence type="ECO:0000256" key="1">
    <source>
        <dbReference type="SAM" id="Phobius"/>
    </source>
</evidence>
<name>A0A2A4Z4F4_9PROT</name>
<keyword evidence="1" id="KW-0472">Membrane</keyword>
<dbReference type="EMBL" id="NVUS01000005">
    <property type="protein sequence ID" value="PCJ02039.1"/>
    <property type="molecule type" value="Genomic_DNA"/>
</dbReference>
<dbReference type="PANTHER" id="PTHR22911">
    <property type="entry name" value="ACYL-MALONYL CONDENSING ENZYME-RELATED"/>
    <property type="match status" value="1"/>
</dbReference>
<feature type="transmembrane region" description="Helical" evidence="1">
    <location>
        <begin position="142"/>
        <end position="162"/>
    </location>
</feature>
<feature type="domain" description="EamA" evidence="2">
    <location>
        <begin position="144"/>
        <end position="274"/>
    </location>
</feature>
<protein>
    <recommendedName>
        <fullName evidence="2">EamA domain-containing protein</fullName>
    </recommendedName>
</protein>
<dbReference type="InterPro" id="IPR037185">
    <property type="entry name" value="EmrE-like"/>
</dbReference>